<evidence type="ECO:0000313" key="1">
    <source>
        <dbReference type="EMBL" id="GAA0341706.1"/>
    </source>
</evidence>
<protein>
    <recommendedName>
        <fullName evidence="3">Secreted protein</fullName>
    </recommendedName>
</protein>
<accession>A0ABN0WMR5</accession>
<keyword evidence="2" id="KW-1185">Reference proteome</keyword>
<evidence type="ECO:0000313" key="2">
    <source>
        <dbReference type="Proteomes" id="UP001501757"/>
    </source>
</evidence>
<organism evidence="1 2">
    <name type="scientific">Bowmanella denitrificans</name>
    <dbReference type="NCBI Taxonomy" id="366582"/>
    <lineage>
        <taxon>Bacteria</taxon>
        <taxon>Pseudomonadati</taxon>
        <taxon>Pseudomonadota</taxon>
        <taxon>Gammaproteobacteria</taxon>
        <taxon>Alteromonadales</taxon>
        <taxon>Alteromonadaceae</taxon>
        <taxon>Bowmanella</taxon>
    </lineage>
</organism>
<gene>
    <name evidence="1" type="ORF">GCM10009092_02810</name>
</gene>
<proteinExistence type="predicted"/>
<evidence type="ECO:0008006" key="3">
    <source>
        <dbReference type="Google" id="ProtNLM"/>
    </source>
</evidence>
<dbReference type="EMBL" id="BAAAEI010000002">
    <property type="protein sequence ID" value="GAA0341706.1"/>
    <property type="molecule type" value="Genomic_DNA"/>
</dbReference>
<comment type="caution">
    <text evidence="1">The sequence shown here is derived from an EMBL/GenBank/DDBJ whole genome shotgun (WGS) entry which is preliminary data.</text>
</comment>
<dbReference type="Proteomes" id="UP001501757">
    <property type="component" value="Unassembled WGS sequence"/>
</dbReference>
<name>A0ABN0WMR5_9ALTE</name>
<reference evidence="1 2" key="1">
    <citation type="journal article" date="2019" name="Int. J. Syst. Evol. Microbiol.">
        <title>The Global Catalogue of Microorganisms (GCM) 10K type strain sequencing project: providing services to taxonomists for standard genome sequencing and annotation.</title>
        <authorList>
            <consortium name="The Broad Institute Genomics Platform"/>
            <consortium name="The Broad Institute Genome Sequencing Center for Infectious Disease"/>
            <person name="Wu L."/>
            <person name="Ma J."/>
        </authorList>
    </citation>
    <scope>NUCLEOTIDE SEQUENCE [LARGE SCALE GENOMIC DNA]</scope>
    <source>
        <strain evidence="1 2">JCM 13378</strain>
    </source>
</reference>
<sequence>MCVLGTLLPLAAVWPWLSQQGLSIYPRFLPLSTVFAGPETLHLAATLVANASHYVLRAYHKSHGFSHNS</sequence>